<dbReference type="GO" id="GO:0003824">
    <property type="term" value="F:catalytic activity"/>
    <property type="evidence" value="ECO:0007669"/>
    <property type="project" value="InterPro"/>
</dbReference>
<dbReference type="Gene3D" id="1.50.10.20">
    <property type="match status" value="2"/>
</dbReference>
<feature type="domain" description="Prenyltransferase alpha-alpha toroid" evidence="2">
    <location>
        <begin position="215"/>
        <end position="278"/>
    </location>
</feature>
<dbReference type="InterPro" id="IPR008930">
    <property type="entry name" value="Terpenoid_cyclase/PrenylTrfase"/>
</dbReference>
<evidence type="ECO:0000256" key="1">
    <source>
        <dbReference type="ARBA" id="ARBA00022737"/>
    </source>
</evidence>
<dbReference type="STRING" id="1217799.DEALK_02590"/>
<dbReference type="InterPro" id="IPR001330">
    <property type="entry name" value="Prenyltrans"/>
</dbReference>
<dbReference type="SUPFAM" id="SSF48239">
    <property type="entry name" value="Terpenoid cyclases/Protein prenyltransferases"/>
    <property type="match status" value="2"/>
</dbReference>
<accession>A0A0W0GLB9</accession>
<proteinExistence type="predicted"/>
<comment type="caution">
    <text evidence="3">The sequence shown here is derived from an EMBL/GenBank/DDBJ whole genome shotgun (WGS) entry which is preliminary data.</text>
</comment>
<evidence type="ECO:0000313" key="4">
    <source>
        <dbReference type="Proteomes" id="UP000053947"/>
    </source>
</evidence>
<gene>
    <name evidence="3" type="ORF">DEALK_02590</name>
</gene>
<feature type="domain" description="Prenyltransferase alpha-alpha toroid" evidence="2">
    <location>
        <begin position="9"/>
        <end position="53"/>
    </location>
</feature>
<organism evidence="3 4">
    <name type="scientific">Dehalogenimonas alkenigignens</name>
    <dbReference type="NCBI Taxonomy" id="1217799"/>
    <lineage>
        <taxon>Bacteria</taxon>
        <taxon>Bacillati</taxon>
        <taxon>Chloroflexota</taxon>
        <taxon>Dehalococcoidia</taxon>
        <taxon>Dehalococcoidales</taxon>
        <taxon>Dehalococcoidaceae</taxon>
        <taxon>Dehalogenimonas</taxon>
    </lineage>
</organism>
<name>A0A0W0GLB9_9CHLR</name>
<dbReference type="Pfam" id="PF00432">
    <property type="entry name" value="Prenyltrans"/>
    <property type="match status" value="3"/>
</dbReference>
<feature type="domain" description="Prenyltransferase alpha-alpha toroid" evidence="2">
    <location>
        <begin position="78"/>
        <end position="205"/>
    </location>
</feature>
<sequence>MREDVIENLLEGAVQYIESCRLVDGGYFFARVPPSSGLDTYFAVMGLSLLGLKPVILAEVEAFVHNGLLKDEPVHLGGLFVAAETLDKLGCLTDELKYRIRRAVTAFKNQFGGYGAFEHLDVAIPSELQGTYRAMKVLHTIGANRIDAGEVGCFVENWHNGDGGYGGRGRSNLASTFFATSIACLGGFELIDRYSTIAYLRRKETNREYQYIEDLYWLATALDNLGGSLADRSGATEFVRRCRRRGGGFARATAIGIPTLEYTFYALSILKLAGCQARGTLKIDSEKL</sequence>
<dbReference type="EMBL" id="LFDV01000001">
    <property type="protein sequence ID" value="KTB49346.1"/>
    <property type="molecule type" value="Genomic_DNA"/>
</dbReference>
<reference evidence="3 4" key="1">
    <citation type="submission" date="2015-06" db="EMBL/GenBank/DDBJ databases">
        <title>Genome sequence of the organohalide-respiring Dehalogenimonas alkenigignens type strain (IP3-3T).</title>
        <authorList>
            <person name="Key T.A."/>
            <person name="Richmond D.P."/>
            <person name="Bowman K.S."/>
            <person name="Cho Y.-J."/>
            <person name="Chun J."/>
            <person name="da Costa M.S."/>
            <person name="Rainey F.A."/>
            <person name="Moe W.M."/>
        </authorList>
    </citation>
    <scope>NUCLEOTIDE SEQUENCE [LARGE SCALE GENOMIC DNA]</scope>
    <source>
        <strain evidence="3 4">IP3-3</strain>
    </source>
</reference>
<keyword evidence="4" id="KW-1185">Reference proteome</keyword>
<dbReference type="AlphaFoldDB" id="A0A0W0GLB9"/>
<evidence type="ECO:0000259" key="2">
    <source>
        <dbReference type="Pfam" id="PF00432"/>
    </source>
</evidence>
<dbReference type="Proteomes" id="UP000053947">
    <property type="component" value="Unassembled WGS sequence"/>
</dbReference>
<dbReference type="RefSeq" id="WP_165802774.1">
    <property type="nucleotide sequence ID" value="NZ_KQ758903.1"/>
</dbReference>
<keyword evidence="1" id="KW-0677">Repeat</keyword>
<evidence type="ECO:0000313" key="3">
    <source>
        <dbReference type="EMBL" id="KTB49346.1"/>
    </source>
</evidence>
<protein>
    <submittedName>
        <fullName evidence="3">Uncharacterized protein conserved in archaea</fullName>
    </submittedName>
</protein>